<dbReference type="PRINTS" id="PR00800">
    <property type="entry name" value="YHDCRBOXLASE"/>
</dbReference>
<evidence type="ECO:0000256" key="4">
    <source>
        <dbReference type="ARBA" id="ARBA00022898"/>
    </source>
</evidence>
<evidence type="ECO:0000256" key="1">
    <source>
        <dbReference type="ARBA" id="ARBA00001933"/>
    </source>
</evidence>
<reference evidence="8 9" key="1">
    <citation type="submission" date="2014-03" db="EMBL/GenBank/DDBJ databases">
        <title>Draft genome of the hookworm Oesophagostomum dentatum.</title>
        <authorList>
            <person name="Mitreva M."/>
        </authorList>
    </citation>
    <scope>NUCLEOTIDE SEQUENCE [LARGE SCALE GENOMIC DNA]</scope>
    <source>
        <strain evidence="8 9">OD-Hann</strain>
    </source>
</reference>
<dbReference type="Proteomes" id="UP000053660">
    <property type="component" value="Unassembled WGS sequence"/>
</dbReference>
<evidence type="ECO:0000256" key="2">
    <source>
        <dbReference type="ARBA" id="ARBA00009533"/>
    </source>
</evidence>
<name>A0A0B1TJ80_OESDE</name>
<dbReference type="InterPro" id="IPR015421">
    <property type="entry name" value="PyrdxlP-dep_Trfase_major"/>
</dbReference>
<dbReference type="InterPro" id="IPR015422">
    <property type="entry name" value="PyrdxlP-dep_Trfase_small"/>
</dbReference>
<dbReference type="OrthoDB" id="639767at2759"/>
<evidence type="ECO:0008006" key="10">
    <source>
        <dbReference type="Google" id="ProtNLM"/>
    </source>
</evidence>
<dbReference type="PANTHER" id="PTHR11999:SF70">
    <property type="entry name" value="MIP05841P"/>
    <property type="match status" value="1"/>
</dbReference>
<evidence type="ECO:0000256" key="3">
    <source>
        <dbReference type="ARBA" id="ARBA00022793"/>
    </source>
</evidence>
<dbReference type="Gene3D" id="3.90.1150.10">
    <property type="entry name" value="Aspartate Aminotransferase, domain 1"/>
    <property type="match status" value="1"/>
</dbReference>
<dbReference type="SUPFAM" id="SSF53383">
    <property type="entry name" value="PLP-dependent transferases"/>
    <property type="match status" value="1"/>
</dbReference>
<dbReference type="GO" id="GO:0006520">
    <property type="term" value="P:amino acid metabolic process"/>
    <property type="evidence" value="ECO:0007669"/>
    <property type="project" value="InterPro"/>
</dbReference>
<evidence type="ECO:0000256" key="6">
    <source>
        <dbReference type="RuleBase" id="RU000382"/>
    </source>
</evidence>
<evidence type="ECO:0000256" key="5">
    <source>
        <dbReference type="ARBA" id="ARBA00023239"/>
    </source>
</evidence>
<dbReference type="Gene3D" id="3.40.640.10">
    <property type="entry name" value="Type I PLP-dependent aspartate aminotransferase-like (Major domain)"/>
    <property type="match status" value="1"/>
</dbReference>
<sequence>MCFRVKDRFKLTQALVVDPLYLQHSWTDKSIDYRHWGIPLSRRFRSLKLWFVIRCYGIEGLQKYIREHVRLAKKMEALLRADQVFEIIGDVIMGLVCFRMRGSDERNQQLLTRLNSSGRIHMVPASLNDRFVIRFCVCAENATDKDIDTAYSIISQTAQHILRKLAGKQEIVLVVLCFETVVDETKEESQLSKEEMIAQKQKESLAKRRLESFHLFMTGAASESESRCRSFLVRMVSDPKCYNPKIVRHLNMANHRKMSQDLYRDRTLMQVLLDNCKKVAQWFCKGSGKQSHTANAPAGSLSPRDPVTLP</sequence>
<comment type="similarity">
    <text evidence="2 6">Belongs to the group II decarboxylase family.</text>
</comment>
<dbReference type="Pfam" id="PF00282">
    <property type="entry name" value="Pyridoxal_deC"/>
    <property type="match status" value="1"/>
</dbReference>
<organism evidence="8 9">
    <name type="scientific">Oesophagostomum dentatum</name>
    <name type="common">Nodular worm</name>
    <dbReference type="NCBI Taxonomy" id="61180"/>
    <lineage>
        <taxon>Eukaryota</taxon>
        <taxon>Metazoa</taxon>
        <taxon>Ecdysozoa</taxon>
        <taxon>Nematoda</taxon>
        <taxon>Chromadorea</taxon>
        <taxon>Rhabditida</taxon>
        <taxon>Rhabditina</taxon>
        <taxon>Rhabditomorpha</taxon>
        <taxon>Strongyloidea</taxon>
        <taxon>Strongylidae</taxon>
        <taxon>Oesophagostomum</taxon>
    </lineage>
</organism>
<proteinExistence type="inferred from homology"/>
<keyword evidence="9" id="KW-1185">Reference proteome</keyword>
<accession>A0A0B1TJ80</accession>
<evidence type="ECO:0000313" key="8">
    <source>
        <dbReference type="EMBL" id="KHJ95475.1"/>
    </source>
</evidence>
<dbReference type="GO" id="GO:0016831">
    <property type="term" value="F:carboxy-lyase activity"/>
    <property type="evidence" value="ECO:0007669"/>
    <property type="project" value="UniProtKB-KW"/>
</dbReference>
<feature type="region of interest" description="Disordered" evidence="7">
    <location>
        <begin position="288"/>
        <end position="310"/>
    </location>
</feature>
<dbReference type="GO" id="GO:0019752">
    <property type="term" value="P:carboxylic acid metabolic process"/>
    <property type="evidence" value="ECO:0007669"/>
    <property type="project" value="InterPro"/>
</dbReference>
<gene>
    <name evidence="8" type="ORF">OESDEN_04576</name>
</gene>
<dbReference type="PANTHER" id="PTHR11999">
    <property type="entry name" value="GROUP II PYRIDOXAL-5-PHOSPHATE DECARBOXYLASE"/>
    <property type="match status" value="1"/>
</dbReference>
<dbReference type="InterPro" id="IPR010977">
    <property type="entry name" value="Aromatic_deC"/>
</dbReference>
<dbReference type="InterPro" id="IPR015424">
    <property type="entry name" value="PyrdxlP-dep_Trfase"/>
</dbReference>
<comment type="cofactor">
    <cofactor evidence="1 6">
        <name>pyridoxal 5'-phosphate</name>
        <dbReference type="ChEBI" id="CHEBI:597326"/>
    </cofactor>
</comment>
<evidence type="ECO:0000256" key="7">
    <source>
        <dbReference type="SAM" id="MobiDB-lite"/>
    </source>
</evidence>
<evidence type="ECO:0000313" key="9">
    <source>
        <dbReference type="Proteomes" id="UP000053660"/>
    </source>
</evidence>
<dbReference type="FunFam" id="3.90.1150.10:FF:000018">
    <property type="entry name" value="Histidine decarboxylase"/>
    <property type="match status" value="1"/>
</dbReference>
<keyword evidence="3" id="KW-0210">Decarboxylase</keyword>
<protein>
    <recommendedName>
        <fullName evidence="10">Pyridoxal-dependent decarboxylase domain protein</fullName>
    </recommendedName>
</protein>
<keyword evidence="5 6" id="KW-0456">Lyase</keyword>
<keyword evidence="4 6" id="KW-0663">Pyridoxal phosphate</keyword>
<dbReference type="GO" id="GO:0005737">
    <property type="term" value="C:cytoplasm"/>
    <property type="evidence" value="ECO:0007669"/>
    <property type="project" value="TreeGrafter"/>
</dbReference>
<dbReference type="EMBL" id="KN549953">
    <property type="protein sequence ID" value="KHJ95475.1"/>
    <property type="molecule type" value="Genomic_DNA"/>
</dbReference>
<dbReference type="InterPro" id="IPR002129">
    <property type="entry name" value="PyrdxlP-dep_de-COase"/>
</dbReference>
<dbReference type="AlphaFoldDB" id="A0A0B1TJ80"/>
<dbReference type="GO" id="GO:0030170">
    <property type="term" value="F:pyridoxal phosphate binding"/>
    <property type="evidence" value="ECO:0007669"/>
    <property type="project" value="InterPro"/>
</dbReference>